<dbReference type="RefSeq" id="WP_189172264.1">
    <property type="nucleotide sequence ID" value="NZ_BMQB01000014.1"/>
</dbReference>
<gene>
    <name evidence="4" type="ORF">GCM10010123_45530</name>
</gene>
<proteinExistence type="predicted"/>
<organism evidence="4 5">
    <name type="scientific">Pilimelia anulata</name>
    <dbReference type="NCBI Taxonomy" id="53371"/>
    <lineage>
        <taxon>Bacteria</taxon>
        <taxon>Bacillati</taxon>
        <taxon>Actinomycetota</taxon>
        <taxon>Actinomycetes</taxon>
        <taxon>Micromonosporales</taxon>
        <taxon>Micromonosporaceae</taxon>
        <taxon>Pilimelia</taxon>
    </lineage>
</organism>
<comment type="caution">
    <text evidence="4">The sequence shown here is derived from an EMBL/GenBank/DDBJ whole genome shotgun (WGS) entry which is preliminary data.</text>
</comment>
<feature type="domain" description="Peptidase M11 gametolysin" evidence="3">
    <location>
        <begin position="55"/>
        <end position="232"/>
    </location>
</feature>
<feature type="region of interest" description="Disordered" evidence="1">
    <location>
        <begin position="296"/>
        <end position="317"/>
    </location>
</feature>
<evidence type="ECO:0000256" key="2">
    <source>
        <dbReference type="SAM" id="SignalP"/>
    </source>
</evidence>
<protein>
    <recommendedName>
        <fullName evidence="3">Peptidase M11 gametolysin domain-containing protein</fullName>
    </recommendedName>
</protein>
<dbReference type="EMBL" id="BMQB01000014">
    <property type="protein sequence ID" value="GGK10465.1"/>
    <property type="molecule type" value="Genomic_DNA"/>
</dbReference>
<dbReference type="Pfam" id="PF05548">
    <property type="entry name" value="Peptidase_M11"/>
    <property type="match status" value="1"/>
</dbReference>
<evidence type="ECO:0000313" key="5">
    <source>
        <dbReference type="Proteomes" id="UP000649739"/>
    </source>
</evidence>
<keyword evidence="2" id="KW-0732">Signal</keyword>
<evidence type="ECO:0000256" key="1">
    <source>
        <dbReference type="SAM" id="MobiDB-lite"/>
    </source>
</evidence>
<feature type="signal peptide" evidence="2">
    <location>
        <begin position="1"/>
        <end position="28"/>
    </location>
</feature>
<evidence type="ECO:0000259" key="3">
    <source>
        <dbReference type="Pfam" id="PF05548"/>
    </source>
</evidence>
<reference evidence="4" key="1">
    <citation type="journal article" date="2014" name="Int. J. Syst. Evol. Microbiol.">
        <title>Complete genome sequence of Corynebacterium casei LMG S-19264T (=DSM 44701T), isolated from a smear-ripened cheese.</title>
        <authorList>
            <consortium name="US DOE Joint Genome Institute (JGI-PGF)"/>
            <person name="Walter F."/>
            <person name="Albersmeier A."/>
            <person name="Kalinowski J."/>
            <person name="Ruckert C."/>
        </authorList>
    </citation>
    <scope>NUCLEOTIDE SEQUENCE</scope>
    <source>
        <strain evidence="4">JCM 3090</strain>
    </source>
</reference>
<dbReference type="SUPFAM" id="SSF55486">
    <property type="entry name" value="Metalloproteases ('zincins'), catalytic domain"/>
    <property type="match status" value="1"/>
</dbReference>
<reference evidence="4" key="2">
    <citation type="submission" date="2020-09" db="EMBL/GenBank/DDBJ databases">
        <authorList>
            <person name="Sun Q."/>
            <person name="Ohkuma M."/>
        </authorList>
    </citation>
    <scope>NUCLEOTIDE SEQUENCE</scope>
    <source>
        <strain evidence="4">JCM 3090</strain>
    </source>
</reference>
<name>A0A8J3BBW3_9ACTN</name>
<keyword evidence="5" id="KW-1185">Reference proteome</keyword>
<feature type="chain" id="PRO_5038800590" description="Peptidase M11 gametolysin domain-containing protein" evidence="2">
    <location>
        <begin position="29"/>
        <end position="351"/>
    </location>
</feature>
<dbReference type="AlphaFoldDB" id="A0A8J3BBW3"/>
<dbReference type="Proteomes" id="UP000649739">
    <property type="component" value="Unassembled WGS sequence"/>
</dbReference>
<accession>A0A8J3BBW3</accession>
<dbReference type="InterPro" id="IPR008752">
    <property type="entry name" value="Peptidase_M11"/>
</dbReference>
<evidence type="ECO:0000313" key="4">
    <source>
        <dbReference type="EMBL" id="GGK10465.1"/>
    </source>
</evidence>
<sequence length="351" mass="36545">MNVQRLSTTGRTVAAAVLGGLLALSAAAAGAAAAGFADHKIAVVLINFTDDKIDSSSAFRTKVRDMYFGSGTSLARYYEEASNGAVRFAPLPGQADVLGPFTINAAAKCDAGVMRTKTREILSANGIAQFDSLAVWFPNRLARCDWGGLGEMPGSTTWMPDEYGNPSGVVHELGHNFGFDHLGTVTCSAGTLSNCADAGYRGSSPMGGGGYQSGLAAPELLHKGWLAPAQHVTVAESGTYTLVPLHAADSVTGTRVLEIPRDPSGKRITVAYRKNGTTIDVGVGEGVQLHLTEQGRYGRSDLVDPSPATTDDRDTDLDVGARITDNGTVIETVSASATSATVRITVRTGAH</sequence>